<evidence type="ECO:0000313" key="1">
    <source>
        <dbReference type="EMBL" id="QJI00148.1"/>
    </source>
</evidence>
<organism evidence="1">
    <name type="scientific">viral metagenome</name>
    <dbReference type="NCBI Taxonomy" id="1070528"/>
    <lineage>
        <taxon>unclassified sequences</taxon>
        <taxon>metagenomes</taxon>
        <taxon>organismal metagenomes</taxon>
    </lineage>
</organism>
<protein>
    <submittedName>
        <fullName evidence="1">Uncharacterized protein</fullName>
    </submittedName>
</protein>
<reference evidence="1" key="1">
    <citation type="submission" date="2020-03" db="EMBL/GenBank/DDBJ databases">
        <title>The deep terrestrial virosphere.</title>
        <authorList>
            <person name="Holmfeldt K."/>
            <person name="Nilsson E."/>
            <person name="Simone D."/>
            <person name="Lopez-Fernandez M."/>
            <person name="Wu X."/>
            <person name="de Brujin I."/>
            <person name="Lundin D."/>
            <person name="Andersson A."/>
            <person name="Bertilsson S."/>
            <person name="Dopson M."/>
        </authorList>
    </citation>
    <scope>NUCLEOTIDE SEQUENCE</scope>
    <source>
        <strain evidence="1">TM448B01849</strain>
    </source>
</reference>
<name>A0A6M3XS58_9ZZZZ</name>
<dbReference type="EMBL" id="MT144832">
    <property type="protein sequence ID" value="QJI00148.1"/>
    <property type="molecule type" value="Genomic_DNA"/>
</dbReference>
<dbReference type="AlphaFoldDB" id="A0A6M3XS58"/>
<proteinExistence type="predicted"/>
<gene>
    <name evidence="1" type="ORF">TM448B01849_0003</name>
</gene>
<accession>A0A6M3XS58</accession>
<sequence>MINTKFKLTITPAINLKTRHELEVVLEKEGYTVIGSGQMVDGTFSDITFERIET</sequence>